<organism evidence="2 3">
    <name type="scientific">Anaerosphaera aminiphila DSM 21120</name>
    <dbReference type="NCBI Taxonomy" id="1120995"/>
    <lineage>
        <taxon>Bacteria</taxon>
        <taxon>Bacillati</taxon>
        <taxon>Bacillota</taxon>
        <taxon>Tissierellia</taxon>
        <taxon>Tissierellales</taxon>
        <taxon>Peptoniphilaceae</taxon>
        <taxon>Anaerosphaera</taxon>
    </lineage>
</organism>
<dbReference type="RefSeq" id="WP_073184100.1">
    <property type="nucleotide sequence ID" value="NZ_FQXI01000004.1"/>
</dbReference>
<keyword evidence="1" id="KW-0812">Transmembrane</keyword>
<dbReference type="STRING" id="1120995.SAMN02745245_00872"/>
<feature type="transmembrane region" description="Helical" evidence="1">
    <location>
        <begin position="136"/>
        <end position="159"/>
    </location>
</feature>
<proteinExistence type="predicted"/>
<feature type="transmembrane region" description="Helical" evidence="1">
    <location>
        <begin position="207"/>
        <end position="230"/>
    </location>
</feature>
<dbReference type="OrthoDB" id="1997898at2"/>
<keyword evidence="1" id="KW-0472">Membrane</keyword>
<feature type="transmembrane region" description="Helical" evidence="1">
    <location>
        <begin position="98"/>
        <end position="116"/>
    </location>
</feature>
<protein>
    <submittedName>
        <fullName evidence="2">ABC-2 family transporter protein</fullName>
    </submittedName>
</protein>
<reference evidence="3" key="1">
    <citation type="submission" date="2016-11" db="EMBL/GenBank/DDBJ databases">
        <authorList>
            <person name="Varghese N."/>
            <person name="Submissions S."/>
        </authorList>
    </citation>
    <scope>NUCLEOTIDE SEQUENCE [LARGE SCALE GENOMIC DNA]</scope>
    <source>
        <strain evidence="3">DSM 21120</strain>
    </source>
</reference>
<accession>A0A1M5RA19</accession>
<name>A0A1M5RA19_9FIRM</name>
<dbReference type="AlphaFoldDB" id="A0A1M5RA19"/>
<evidence type="ECO:0000313" key="2">
    <source>
        <dbReference type="EMBL" id="SHH22919.1"/>
    </source>
</evidence>
<feature type="transmembrane region" description="Helical" evidence="1">
    <location>
        <begin position="166"/>
        <end position="195"/>
    </location>
</feature>
<sequence length="247" mass="27230">MSKYINAELYRIFHKKITYLLLLAAVILPFIVLFVVNSPDKTAGFYLQTVITALNLSVVFVGVLVFSFVYLDDFKSKALVATIATGQSRKKIVLSKQIIIWFLTLLAYIFLTVVLIGECKILGYTFSPEQTNLIFLQVLGNYINVLGFCAIGSIIVYLTQNTAPSIVVVLLLIVGFVKSIGSVALNAMSISGAIYEPIFLSNASANFTSSLIIGEVDVLALLICIAYIFIPTLLSIQIFKTRELNFD</sequence>
<feature type="transmembrane region" description="Helical" evidence="1">
    <location>
        <begin position="45"/>
        <end position="71"/>
    </location>
</feature>
<evidence type="ECO:0000313" key="3">
    <source>
        <dbReference type="Proteomes" id="UP000184032"/>
    </source>
</evidence>
<gene>
    <name evidence="2" type="ORF">SAMN02745245_00872</name>
</gene>
<dbReference type="Proteomes" id="UP000184032">
    <property type="component" value="Unassembled WGS sequence"/>
</dbReference>
<dbReference type="EMBL" id="FQXI01000004">
    <property type="protein sequence ID" value="SHH22919.1"/>
    <property type="molecule type" value="Genomic_DNA"/>
</dbReference>
<keyword evidence="1" id="KW-1133">Transmembrane helix</keyword>
<keyword evidence="3" id="KW-1185">Reference proteome</keyword>
<feature type="transmembrane region" description="Helical" evidence="1">
    <location>
        <begin position="20"/>
        <end position="39"/>
    </location>
</feature>
<evidence type="ECO:0000256" key="1">
    <source>
        <dbReference type="SAM" id="Phobius"/>
    </source>
</evidence>